<name>A0A9P6XSS8_9FUNG</name>
<evidence type="ECO:0000313" key="2">
    <source>
        <dbReference type="Proteomes" id="UP000740926"/>
    </source>
</evidence>
<dbReference type="Proteomes" id="UP000740926">
    <property type="component" value="Unassembled WGS sequence"/>
</dbReference>
<sequence>MQGALINLRGSVQFAGGAIGGLDLRYGSQPALRDAKDSRGYDPYESSLASATGGLALIPGDAVIRVDTRGDLVVGGASDPGRLVFDVDGQHRH</sequence>
<reference evidence="1 2" key="1">
    <citation type="journal article" date="2020" name="Microb. Genom.">
        <title>Genetic diversity of clinical and environmental Mucorales isolates obtained from an investigation of mucormycosis cases among solid organ transplant recipients.</title>
        <authorList>
            <person name="Nguyen M.H."/>
            <person name="Kaul D."/>
            <person name="Muto C."/>
            <person name="Cheng S.J."/>
            <person name="Richter R.A."/>
            <person name="Bruno V.M."/>
            <person name="Liu G."/>
            <person name="Beyhan S."/>
            <person name="Sundermann A.J."/>
            <person name="Mounaud S."/>
            <person name="Pasculle A.W."/>
            <person name="Nierman W.C."/>
            <person name="Driscoll E."/>
            <person name="Cumbie R."/>
            <person name="Clancy C.J."/>
            <person name="Dupont C.L."/>
        </authorList>
    </citation>
    <scope>NUCLEOTIDE SEQUENCE [LARGE SCALE GENOMIC DNA]</scope>
    <source>
        <strain evidence="1 2">GL24</strain>
    </source>
</reference>
<gene>
    <name evidence="1" type="ORF">G6F50_016837</name>
</gene>
<protein>
    <submittedName>
        <fullName evidence="1">Uncharacterized protein</fullName>
    </submittedName>
</protein>
<proteinExistence type="predicted"/>
<evidence type="ECO:0000313" key="1">
    <source>
        <dbReference type="EMBL" id="KAG1531190.1"/>
    </source>
</evidence>
<organism evidence="1 2">
    <name type="scientific">Rhizopus delemar</name>
    <dbReference type="NCBI Taxonomy" id="936053"/>
    <lineage>
        <taxon>Eukaryota</taxon>
        <taxon>Fungi</taxon>
        <taxon>Fungi incertae sedis</taxon>
        <taxon>Mucoromycota</taxon>
        <taxon>Mucoromycotina</taxon>
        <taxon>Mucoromycetes</taxon>
        <taxon>Mucorales</taxon>
        <taxon>Mucorineae</taxon>
        <taxon>Rhizopodaceae</taxon>
        <taxon>Rhizopus</taxon>
    </lineage>
</organism>
<dbReference type="AlphaFoldDB" id="A0A9P6XSS8"/>
<dbReference type="EMBL" id="JAANIU010011224">
    <property type="protein sequence ID" value="KAG1531190.1"/>
    <property type="molecule type" value="Genomic_DNA"/>
</dbReference>
<accession>A0A9P6XSS8</accession>
<comment type="caution">
    <text evidence="1">The sequence shown here is derived from an EMBL/GenBank/DDBJ whole genome shotgun (WGS) entry which is preliminary data.</text>
</comment>
<keyword evidence="2" id="KW-1185">Reference proteome</keyword>